<accession>N1WCV3</accession>
<reference evidence="1" key="1">
    <citation type="submission" date="2013-03" db="EMBL/GenBank/DDBJ databases">
        <authorList>
            <person name="Harkins D.M."/>
            <person name="Durkin A.S."/>
            <person name="Brinkac L.M."/>
            <person name="Haft D.H."/>
            <person name="Selengut J.D."/>
            <person name="Sanka R."/>
            <person name="DePew J."/>
            <person name="Purushe J."/>
            <person name="Hartskeerl R.A."/>
            <person name="Ahmed A."/>
            <person name="van der Linden H."/>
            <person name="Goris M.G.A."/>
            <person name="Vinetz J.M."/>
            <person name="Sutton G.G."/>
            <person name="Nierman W.C."/>
            <person name="Fouts D.E."/>
        </authorList>
    </citation>
    <scope>NUCLEOTIDE SEQUENCE [LARGE SCALE GENOMIC DNA]</scope>
    <source>
        <strain evidence="1">ICFT</strain>
    </source>
</reference>
<gene>
    <name evidence="1" type="ORF">LEP1GSC060_1784</name>
</gene>
<sequence>MPQLNDIAKIDKQLTALQKQENEFEEIVQVSEEPDLSRFGTVSSMMFTPKKRLDSIQPIHKNPIDQKQKRFDSFTKREKFIYQRNYGRKIMNSPLNYTPR</sequence>
<organism evidence="1 2">
    <name type="scientific">Leptospira weilii serovar Ranarum str. ICFT</name>
    <dbReference type="NCBI Taxonomy" id="1218598"/>
    <lineage>
        <taxon>Bacteria</taxon>
        <taxon>Pseudomonadati</taxon>
        <taxon>Spirochaetota</taxon>
        <taxon>Spirochaetia</taxon>
        <taxon>Leptospirales</taxon>
        <taxon>Leptospiraceae</taxon>
        <taxon>Leptospira</taxon>
    </lineage>
</organism>
<evidence type="ECO:0000313" key="2">
    <source>
        <dbReference type="Proteomes" id="UP000012313"/>
    </source>
</evidence>
<dbReference type="EMBL" id="AOHC02000026">
    <property type="protein sequence ID" value="EMY78076.1"/>
    <property type="molecule type" value="Genomic_DNA"/>
</dbReference>
<dbReference type="Proteomes" id="UP000012313">
    <property type="component" value="Unassembled WGS sequence"/>
</dbReference>
<proteinExistence type="predicted"/>
<evidence type="ECO:0000313" key="1">
    <source>
        <dbReference type="EMBL" id="EMY78076.1"/>
    </source>
</evidence>
<keyword evidence="2" id="KW-1185">Reference proteome</keyword>
<dbReference type="AlphaFoldDB" id="N1WCV3"/>
<name>N1WCV3_9LEPT</name>
<protein>
    <submittedName>
        <fullName evidence="1">Uncharacterized protein</fullName>
    </submittedName>
</protein>
<comment type="caution">
    <text evidence="1">The sequence shown here is derived from an EMBL/GenBank/DDBJ whole genome shotgun (WGS) entry which is preliminary data.</text>
</comment>